<protein>
    <recommendedName>
        <fullName evidence="3">Reverse transcriptase RNase H-like domain-containing protein</fullName>
    </recommendedName>
</protein>
<proteinExistence type="predicted"/>
<dbReference type="Proteomes" id="UP000257109">
    <property type="component" value="Unassembled WGS sequence"/>
</dbReference>
<dbReference type="PANTHER" id="PTHR34072">
    <property type="entry name" value="ENZYMATIC POLYPROTEIN-RELATED"/>
    <property type="match status" value="1"/>
</dbReference>
<organism evidence="1 2">
    <name type="scientific">Mucuna pruriens</name>
    <name type="common">Velvet bean</name>
    <name type="synonym">Dolichos pruriens</name>
    <dbReference type="NCBI Taxonomy" id="157652"/>
    <lineage>
        <taxon>Eukaryota</taxon>
        <taxon>Viridiplantae</taxon>
        <taxon>Streptophyta</taxon>
        <taxon>Embryophyta</taxon>
        <taxon>Tracheophyta</taxon>
        <taxon>Spermatophyta</taxon>
        <taxon>Magnoliopsida</taxon>
        <taxon>eudicotyledons</taxon>
        <taxon>Gunneridae</taxon>
        <taxon>Pentapetalae</taxon>
        <taxon>rosids</taxon>
        <taxon>fabids</taxon>
        <taxon>Fabales</taxon>
        <taxon>Fabaceae</taxon>
        <taxon>Papilionoideae</taxon>
        <taxon>50 kb inversion clade</taxon>
        <taxon>NPAAA clade</taxon>
        <taxon>indigoferoid/millettioid clade</taxon>
        <taxon>Phaseoleae</taxon>
        <taxon>Mucuna</taxon>
    </lineage>
</organism>
<dbReference type="PANTHER" id="PTHR34072:SF57">
    <property type="entry name" value="RNA-DIRECTED DNA POLYMERASE"/>
    <property type="match status" value="1"/>
</dbReference>
<keyword evidence="2" id="KW-1185">Reference proteome</keyword>
<evidence type="ECO:0000313" key="1">
    <source>
        <dbReference type="EMBL" id="RDX79906.1"/>
    </source>
</evidence>
<comment type="caution">
    <text evidence="1">The sequence shown here is derived from an EMBL/GenBank/DDBJ whole genome shotgun (WGS) entry which is preliminary data.</text>
</comment>
<reference evidence="1" key="1">
    <citation type="submission" date="2018-05" db="EMBL/GenBank/DDBJ databases">
        <title>Draft genome of Mucuna pruriens seed.</title>
        <authorList>
            <person name="Nnadi N.E."/>
            <person name="Vos R."/>
            <person name="Hasami M.H."/>
            <person name="Devisetty U.K."/>
            <person name="Aguiy J.C."/>
        </authorList>
    </citation>
    <scope>NUCLEOTIDE SEQUENCE [LARGE SCALE GENOMIC DNA]</scope>
    <source>
        <strain evidence="1">JCA_2017</strain>
    </source>
</reference>
<dbReference type="OrthoDB" id="1747635at2759"/>
<accession>A0A371FNK5</accession>
<dbReference type="EMBL" id="QJKJ01008395">
    <property type="protein sequence ID" value="RDX79906.1"/>
    <property type="molecule type" value="Genomic_DNA"/>
</dbReference>
<evidence type="ECO:0008006" key="3">
    <source>
        <dbReference type="Google" id="ProtNLM"/>
    </source>
</evidence>
<feature type="non-terminal residue" evidence="1">
    <location>
        <position position="1"/>
    </location>
</feature>
<gene>
    <name evidence="1" type="ORF">CR513_39606</name>
</gene>
<sequence length="82" mass="9502">MCDASNLTLGALLGQQVGKHSHVIKLDAKPRLIRWMLLLQEFDIEIRDKSGVENLVADHLSRIERRIDPLPIRDYFPDEHLM</sequence>
<name>A0A371FNK5_MUCPR</name>
<dbReference type="AlphaFoldDB" id="A0A371FNK5"/>
<evidence type="ECO:0000313" key="2">
    <source>
        <dbReference type="Proteomes" id="UP000257109"/>
    </source>
</evidence>